<protein>
    <submittedName>
        <fullName evidence="1">Uncharacterized protein</fullName>
    </submittedName>
</protein>
<reference evidence="1 2" key="1">
    <citation type="journal article" date="2018" name="PLoS Genet.">
        <title>Population sequencing reveals clonal diversity and ancestral inbreeding in the grapevine cultivar Chardonnay.</title>
        <authorList>
            <person name="Roach M.J."/>
            <person name="Johnson D.L."/>
            <person name="Bohlmann J."/>
            <person name="van Vuuren H.J."/>
            <person name="Jones S.J."/>
            <person name="Pretorius I.S."/>
            <person name="Schmidt S.A."/>
            <person name="Borneman A.R."/>
        </authorList>
    </citation>
    <scope>NUCLEOTIDE SEQUENCE [LARGE SCALE GENOMIC DNA]</scope>
    <source>
        <strain evidence="2">cv. Chardonnay</strain>
        <tissue evidence="1">Leaf</tissue>
    </source>
</reference>
<name>A0A438HLP2_VITVI</name>
<accession>A0A438HLP2</accession>
<organism evidence="1 2">
    <name type="scientific">Vitis vinifera</name>
    <name type="common">Grape</name>
    <dbReference type="NCBI Taxonomy" id="29760"/>
    <lineage>
        <taxon>Eukaryota</taxon>
        <taxon>Viridiplantae</taxon>
        <taxon>Streptophyta</taxon>
        <taxon>Embryophyta</taxon>
        <taxon>Tracheophyta</taxon>
        <taxon>Spermatophyta</taxon>
        <taxon>Magnoliopsida</taxon>
        <taxon>eudicotyledons</taxon>
        <taxon>Gunneridae</taxon>
        <taxon>Pentapetalae</taxon>
        <taxon>rosids</taxon>
        <taxon>Vitales</taxon>
        <taxon>Vitaceae</taxon>
        <taxon>Viteae</taxon>
        <taxon>Vitis</taxon>
    </lineage>
</organism>
<evidence type="ECO:0000313" key="1">
    <source>
        <dbReference type="EMBL" id="RVW85410.1"/>
    </source>
</evidence>
<dbReference type="EMBL" id="QGNW01000204">
    <property type="protein sequence ID" value="RVW85410.1"/>
    <property type="molecule type" value="Genomic_DNA"/>
</dbReference>
<sequence length="156" mass="17507">MGLEVLNKAATQMEPNVMDVAPTITLGDPTTPIGVTSPNVKFMTNWATLQSSVLNSIHRMPPSIVLQSLLARTKFGYLIRPFLIISRVIFPTYLFTPNMMELTKNLISVHHLSKQNNVLVEFHHFHFLVKNKITRAILLRGACNNGIYTFPTSMVA</sequence>
<dbReference type="Proteomes" id="UP000288805">
    <property type="component" value="Unassembled WGS sequence"/>
</dbReference>
<comment type="caution">
    <text evidence="1">The sequence shown here is derived from an EMBL/GenBank/DDBJ whole genome shotgun (WGS) entry which is preliminary data.</text>
</comment>
<dbReference type="AlphaFoldDB" id="A0A438HLP2"/>
<proteinExistence type="predicted"/>
<gene>
    <name evidence="1" type="ORF">CK203_039004</name>
</gene>
<evidence type="ECO:0000313" key="2">
    <source>
        <dbReference type="Proteomes" id="UP000288805"/>
    </source>
</evidence>